<dbReference type="InterPro" id="IPR036388">
    <property type="entry name" value="WH-like_DNA-bd_sf"/>
</dbReference>
<dbReference type="AlphaFoldDB" id="A0AAD2PSB9"/>
<evidence type="ECO:0000313" key="6">
    <source>
        <dbReference type="Proteomes" id="UP000264960"/>
    </source>
</evidence>
<dbReference type="PROSITE" id="PS50043">
    <property type="entry name" value="HTH_LUXR_2"/>
    <property type="match status" value="1"/>
</dbReference>
<dbReference type="GO" id="GO:0003677">
    <property type="term" value="F:DNA binding"/>
    <property type="evidence" value="ECO:0007669"/>
    <property type="project" value="UniProtKB-KW"/>
</dbReference>
<dbReference type="Pfam" id="PF00196">
    <property type="entry name" value="GerE"/>
    <property type="match status" value="1"/>
</dbReference>
<dbReference type="CDD" id="cd06170">
    <property type="entry name" value="LuxR_C_like"/>
    <property type="match status" value="1"/>
</dbReference>
<dbReference type="Gene3D" id="1.10.10.10">
    <property type="entry name" value="Winged helix-like DNA-binding domain superfamily/Winged helix DNA-binding domain"/>
    <property type="match status" value="1"/>
</dbReference>
<sequence length="336" mass="38309">MTNPAIHFQQLRQHIRDELAAVIDFDAACITTIDPATLLSTGSFTDESIEEIHDKLFQNEFLKKDVHQHESLAKGPIHAASLVQSGEYLNSERYQHILLPKGWSDELRAALVIEGECWGIASLYRLKDKEPFQAQDIRAVIEQTPRLAAKLRDELFKKRDIEEDDAVEQQGFLILSHDYNLLYGNETGLHWLETFQAFEQIHDKATMPRPFRALGAKILYGNIEQTAASMTRLPTGLFISLQAFRLAQGAGQEEAAFMIHIKRAQTNDILPYAAKTYRLTEREMNVLDCLLKGQSTKEIASTLFISTHTVHDHVKAMLQKTNLSSRRMLVYFFSHI</sequence>
<dbReference type="EMBL" id="CP027116">
    <property type="protein sequence ID" value="AVM25943.1"/>
    <property type="molecule type" value="Genomic_DNA"/>
</dbReference>
<dbReference type="RefSeq" id="WP_117732698.1">
    <property type="nucleotide sequence ID" value="NZ_CP027116.1"/>
</dbReference>
<evidence type="ECO:0000259" key="4">
    <source>
        <dbReference type="PROSITE" id="PS50043"/>
    </source>
</evidence>
<dbReference type="InterPro" id="IPR029016">
    <property type="entry name" value="GAF-like_dom_sf"/>
</dbReference>
<dbReference type="PRINTS" id="PR00038">
    <property type="entry name" value="HTHLUXR"/>
</dbReference>
<dbReference type="PROSITE" id="PS00622">
    <property type="entry name" value="HTH_LUXR_1"/>
    <property type="match status" value="1"/>
</dbReference>
<dbReference type="PANTHER" id="PTHR44688:SF16">
    <property type="entry name" value="DNA-BINDING TRANSCRIPTIONAL ACTIVATOR DEVR_DOSR"/>
    <property type="match status" value="1"/>
</dbReference>
<dbReference type="Proteomes" id="UP000264960">
    <property type="component" value="Chromosome"/>
</dbReference>
<dbReference type="SUPFAM" id="SSF46894">
    <property type="entry name" value="C-terminal effector domain of the bipartite response regulators"/>
    <property type="match status" value="1"/>
</dbReference>
<organism evidence="5 6">
    <name type="scientific">Bacillus pumilus</name>
    <name type="common">Bacillus mesentericus</name>
    <dbReference type="NCBI Taxonomy" id="1408"/>
    <lineage>
        <taxon>Bacteria</taxon>
        <taxon>Bacillati</taxon>
        <taxon>Bacillota</taxon>
        <taxon>Bacilli</taxon>
        <taxon>Bacillales</taxon>
        <taxon>Bacillaceae</taxon>
        <taxon>Bacillus</taxon>
    </lineage>
</organism>
<evidence type="ECO:0000313" key="5">
    <source>
        <dbReference type="EMBL" id="AVM25943.1"/>
    </source>
</evidence>
<keyword evidence="2" id="KW-0238">DNA-binding</keyword>
<proteinExistence type="predicted"/>
<evidence type="ECO:0000256" key="2">
    <source>
        <dbReference type="ARBA" id="ARBA00023125"/>
    </source>
</evidence>
<gene>
    <name evidence="5" type="ORF">C5695_19635</name>
</gene>
<dbReference type="InterPro" id="IPR000792">
    <property type="entry name" value="Tscrpt_reg_LuxR_C"/>
</dbReference>
<keyword evidence="1" id="KW-0805">Transcription regulation</keyword>
<dbReference type="Gene3D" id="3.30.450.40">
    <property type="match status" value="1"/>
</dbReference>
<accession>A0AAD2PSB9</accession>
<dbReference type="InterPro" id="IPR016032">
    <property type="entry name" value="Sig_transdc_resp-reg_C-effctor"/>
</dbReference>
<feature type="domain" description="HTH luxR-type" evidence="4">
    <location>
        <begin position="272"/>
        <end position="336"/>
    </location>
</feature>
<protein>
    <submittedName>
        <fullName evidence="5">Helix-turn-helix transcriptional regulator</fullName>
    </submittedName>
</protein>
<evidence type="ECO:0000256" key="3">
    <source>
        <dbReference type="ARBA" id="ARBA00023163"/>
    </source>
</evidence>
<dbReference type="GO" id="GO:0045892">
    <property type="term" value="P:negative regulation of DNA-templated transcription"/>
    <property type="evidence" value="ECO:0007669"/>
    <property type="project" value="UniProtKB-ARBA"/>
</dbReference>
<reference evidence="5 6" key="1">
    <citation type="submission" date="2018-02" db="EMBL/GenBank/DDBJ databases">
        <title>The complete genome of two Bacillus pumilus strains from Cuatro Cienegas, Coahuila, Mexico.</title>
        <authorList>
            <person name="Zarza E."/>
            <person name="Alcaraz L.D."/>
            <person name="Aguilar-Salinas B."/>
            <person name="Islas A."/>
            <person name="Olmedo-Alvarez G."/>
        </authorList>
    </citation>
    <scope>NUCLEOTIDE SEQUENCE [LARGE SCALE GENOMIC DNA]</scope>
    <source>
        <strain evidence="5 6">145</strain>
    </source>
</reference>
<dbReference type="SMART" id="SM00421">
    <property type="entry name" value="HTH_LUXR"/>
    <property type="match status" value="1"/>
</dbReference>
<dbReference type="PANTHER" id="PTHR44688">
    <property type="entry name" value="DNA-BINDING TRANSCRIPTIONAL ACTIVATOR DEVR_DOSR"/>
    <property type="match status" value="1"/>
</dbReference>
<keyword evidence="3" id="KW-0804">Transcription</keyword>
<evidence type="ECO:0000256" key="1">
    <source>
        <dbReference type="ARBA" id="ARBA00023015"/>
    </source>
</evidence>
<name>A0AAD2PSB9_BACPU</name>